<evidence type="ECO:0008006" key="3">
    <source>
        <dbReference type="Google" id="ProtNLM"/>
    </source>
</evidence>
<evidence type="ECO:0000313" key="2">
    <source>
        <dbReference type="Proteomes" id="UP000509302"/>
    </source>
</evidence>
<name>A0A7H9ATK8_9FLAO</name>
<evidence type="ECO:0000313" key="1">
    <source>
        <dbReference type="EMBL" id="QLG46779.1"/>
    </source>
</evidence>
<dbReference type="EMBL" id="CP058595">
    <property type="protein sequence ID" value="QLG46779.1"/>
    <property type="molecule type" value="Genomic_DNA"/>
</dbReference>
<sequence length="154" mass="17057">MKYSIHKISKLFTVICFTVVIFNPIYGQSNSQENLLVGVWSFSEAPSIDKMDQDIKDDLAVSTQLQEHITAFYSGRQLMFTNEGAFSILLGTGQRLDGQWSLNTGTLTMLDTSGVTTTYQIGGLDATNLVLIAPTSNDLASRTLFPELYFIKSQ</sequence>
<accession>A0A7H9ATK8</accession>
<keyword evidence="2" id="KW-1185">Reference proteome</keyword>
<reference evidence="1 2" key="1">
    <citation type="journal article" date="2006" name="Int. J. Syst. Evol. Microbiol.">
        <title>Costertonia aggregata gen. nov., sp. nov., a mesophilic marine bacterium of the family Flavobacteriaceae, isolated from a mature biofilm.</title>
        <authorList>
            <person name="Kwon K.K."/>
            <person name="Lee Y.K."/>
            <person name="Lee H.K."/>
        </authorList>
    </citation>
    <scope>NUCLEOTIDE SEQUENCE [LARGE SCALE GENOMIC DNA]</scope>
    <source>
        <strain evidence="1 2">KCCM 42265</strain>
    </source>
</reference>
<dbReference type="AlphaFoldDB" id="A0A7H9ATK8"/>
<dbReference type="Proteomes" id="UP000509302">
    <property type="component" value="Chromosome"/>
</dbReference>
<gene>
    <name evidence="1" type="ORF">HYG79_15945</name>
</gene>
<protein>
    <recommendedName>
        <fullName evidence="3">Lipocalin-like domain-containing protein</fullName>
    </recommendedName>
</protein>
<proteinExistence type="predicted"/>
<dbReference type="KEGG" id="cagg:HYG79_15945"/>
<organism evidence="1 2">
    <name type="scientific">Costertonia aggregata</name>
    <dbReference type="NCBI Taxonomy" id="343403"/>
    <lineage>
        <taxon>Bacteria</taxon>
        <taxon>Pseudomonadati</taxon>
        <taxon>Bacteroidota</taxon>
        <taxon>Flavobacteriia</taxon>
        <taxon>Flavobacteriales</taxon>
        <taxon>Flavobacteriaceae</taxon>
        <taxon>Costertonia</taxon>
    </lineage>
</organism>
<dbReference type="RefSeq" id="WP_179243058.1">
    <property type="nucleotide sequence ID" value="NZ_CP058595.1"/>
</dbReference>